<dbReference type="Gene3D" id="3.40.80.10">
    <property type="entry name" value="Peptidoglycan recognition protein-like"/>
    <property type="match status" value="1"/>
</dbReference>
<dbReference type="InterPro" id="IPR036505">
    <property type="entry name" value="Amidase/PGRP_sf"/>
</dbReference>
<proteinExistence type="inferred from homology"/>
<dbReference type="EMBL" id="LQQO01000016">
    <property type="protein sequence ID" value="KZE14069.1"/>
    <property type="molecule type" value="Genomic_DNA"/>
</dbReference>
<evidence type="ECO:0000256" key="1">
    <source>
        <dbReference type="ARBA" id="ARBA00007553"/>
    </source>
</evidence>
<feature type="domain" description="N-acetylmuramoyl-L-alanine amidase" evidence="2">
    <location>
        <begin position="8"/>
        <end position="144"/>
    </location>
</feature>
<dbReference type="PANTHER" id="PTHR11022">
    <property type="entry name" value="PEPTIDOGLYCAN RECOGNITION PROTEIN"/>
    <property type="match status" value="1"/>
</dbReference>
<accession>A0ABR5YBR6</accession>
<dbReference type="RefSeq" id="WP_066690304.1">
    <property type="nucleotide sequence ID" value="NZ_LQQO01000016.1"/>
</dbReference>
<dbReference type="InterPro" id="IPR002502">
    <property type="entry name" value="Amidase_domain"/>
</dbReference>
<dbReference type="PANTHER" id="PTHR11022:SF41">
    <property type="entry name" value="PEPTIDOGLYCAN-RECOGNITION PROTEIN LC-RELATED"/>
    <property type="match status" value="1"/>
</dbReference>
<gene>
    <name evidence="4" type="ORF">AVT10_15060</name>
</gene>
<evidence type="ECO:0000313" key="5">
    <source>
        <dbReference type="Proteomes" id="UP000076609"/>
    </source>
</evidence>
<dbReference type="CDD" id="cd06583">
    <property type="entry name" value="PGRP"/>
    <property type="match status" value="1"/>
</dbReference>
<organism evidence="4 5">
    <name type="scientific">Sphingomonas hankookensis</name>
    <dbReference type="NCBI Taxonomy" id="563996"/>
    <lineage>
        <taxon>Bacteria</taxon>
        <taxon>Pseudomonadati</taxon>
        <taxon>Pseudomonadota</taxon>
        <taxon>Alphaproteobacteria</taxon>
        <taxon>Sphingomonadales</taxon>
        <taxon>Sphingomonadaceae</taxon>
        <taxon>Sphingomonas</taxon>
    </lineage>
</organism>
<protein>
    <recommendedName>
        <fullName evidence="6">N-acetylmuramoyl-L-alanine amidase</fullName>
    </recommendedName>
</protein>
<dbReference type="InterPro" id="IPR006619">
    <property type="entry name" value="PGRP_domain_met/bac"/>
</dbReference>
<dbReference type="Pfam" id="PF01510">
    <property type="entry name" value="Amidase_2"/>
    <property type="match status" value="1"/>
</dbReference>
<evidence type="ECO:0000259" key="2">
    <source>
        <dbReference type="SMART" id="SM00644"/>
    </source>
</evidence>
<dbReference type="SMART" id="SM00644">
    <property type="entry name" value="Ami_2"/>
    <property type="match status" value="1"/>
</dbReference>
<evidence type="ECO:0008006" key="6">
    <source>
        <dbReference type="Google" id="ProtNLM"/>
    </source>
</evidence>
<comment type="caution">
    <text evidence="4">The sequence shown here is derived from an EMBL/GenBank/DDBJ whole genome shotgun (WGS) entry which is preliminary data.</text>
</comment>
<comment type="similarity">
    <text evidence="1">Belongs to the N-acetylmuramoyl-L-alanine amidase 2 family.</text>
</comment>
<dbReference type="Proteomes" id="UP000076609">
    <property type="component" value="Unassembled WGS sequence"/>
</dbReference>
<keyword evidence="5" id="KW-1185">Reference proteome</keyword>
<evidence type="ECO:0000259" key="3">
    <source>
        <dbReference type="SMART" id="SM00701"/>
    </source>
</evidence>
<reference evidence="5" key="1">
    <citation type="submission" date="2016-01" db="EMBL/GenBank/DDBJ databases">
        <title>Draft genome of Chromobacterium sp. F49.</title>
        <authorList>
            <person name="Hong K.W."/>
        </authorList>
    </citation>
    <scope>NUCLEOTIDE SEQUENCE [LARGE SCALE GENOMIC DNA]</scope>
    <source>
        <strain evidence="5">CN3</strain>
    </source>
</reference>
<sequence>MTTATPAWRAAASAPIARAITSIAVHCTATREGQPFHVADVRAWHKAQNWSDIGYHFLVALDGTIEIGRPKAQVGAHVAGHNAKSIGIVYVGGVAKDGKTPKDTRTPEQKAAMVDLLRVLKAAHPGAVVQGHRDYPKVAKACPSFDAKREYATL</sequence>
<dbReference type="SUPFAM" id="SSF55846">
    <property type="entry name" value="N-acetylmuramoyl-L-alanine amidase-like"/>
    <property type="match status" value="1"/>
</dbReference>
<name>A0ABR5YBR6_9SPHN</name>
<dbReference type="InterPro" id="IPR015510">
    <property type="entry name" value="PGRP"/>
</dbReference>
<feature type="domain" description="Peptidoglycan recognition protein family" evidence="3">
    <location>
        <begin position="2"/>
        <end position="136"/>
    </location>
</feature>
<evidence type="ECO:0000313" key="4">
    <source>
        <dbReference type="EMBL" id="KZE14069.1"/>
    </source>
</evidence>
<dbReference type="SMART" id="SM00701">
    <property type="entry name" value="PGRP"/>
    <property type="match status" value="1"/>
</dbReference>